<protein>
    <recommendedName>
        <fullName evidence="1">RNA polymerase sigma-70 region 2 domain-containing protein</fullName>
    </recommendedName>
</protein>
<proteinExistence type="predicted"/>
<dbReference type="EMBL" id="BAAACF010000001">
    <property type="protein sequence ID" value="GAA0721327.1"/>
    <property type="molecule type" value="Genomic_DNA"/>
</dbReference>
<gene>
    <name evidence="2" type="ORF">GCM10008905_11660</name>
</gene>
<comment type="caution">
    <text evidence="2">The sequence shown here is derived from an EMBL/GenBank/DDBJ whole genome shotgun (WGS) entry which is preliminary data.</text>
</comment>
<feature type="domain" description="RNA polymerase sigma-70 region 2" evidence="1">
    <location>
        <begin position="22"/>
        <end position="86"/>
    </location>
</feature>
<dbReference type="Proteomes" id="UP001500339">
    <property type="component" value="Unassembled WGS sequence"/>
</dbReference>
<dbReference type="Gene3D" id="1.10.1740.10">
    <property type="match status" value="1"/>
</dbReference>
<sequence length="151" mass="18014">MFEDIILVKGILDGHVEKFNNLIEKYEKIVFMIVYRFVCDKKLCEEICKEIFVEVYNNLYKYNNNCKFSNWVFRITLCKCKRYIEKDFIKNNKILSSLDCNDKCIILLKSINENFTCKDISEVLEINETSIKERYRKTMIAYKNALKGVAL</sequence>
<evidence type="ECO:0000313" key="3">
    <source>
        <dbReference type="Proteomes" id="UP001500339"/>
    </source>
</evidence>
<evidence type="ECO:0000313" key="2">
    <source>
        <dbReference type="EMBL" id="GAA0721327.1"/>
    </source>
</evidence>
<dbReference type="InterPro" id="IPR007627">
    <property type="entry name" value="RNA_pol_sigma70_r2"/>
</dbReference>
<organism evidence="2 3">
    <name type="scientific">Clostridium malenominatum</name>
    <dbReference type="NCBI Taxonomy" id="1539"/>
    <lineage>
        <taxon>Bacteria</taxon>
        <taxon>Bacillati</taxon>
        <taxon>Bacillota</taxon>
        <taxon>Clostridia</taxon>
        <taxon>Eubacteriales</taxon>
        <taxon>Clostridiaceae</taxon>
        <taxon>Clostridium</taxon>
    </lineage>
</organism>
<dbReference type="InterPro" id="IPR013325">
    <property type="entry name" value="RNA_pol_sigma_r2"/>
</dbReference>
<accession>A0ABP3U1N3</accession>
<dbReference type="SUPFAM" id="SSF88946">
    <property type="entry name" value="Sigma2 domain of RNA polymerase sigma factors"/>
    <property type="match status" value="1"/>
</dbReference>
<keyword evidence="3" id="KW-1185">Reference proteome</keyword>
<reference evidence="3" key="1">
    <citation type="journal article" date="2019" name="Int. J. Syst. Evol. Microbiol.">
        <title>The Global Catalogue of Microorganisms (GCM) 10K type strain sequencing project: providing services to taxonomists for standard genome sequencing and annotation.</title>
        <authorList>
            <consortium name="The Broad Institute Genomics Platform"/>
            <consortium name="The Broad Institute Genome Sequencing Center for Infectious Disease"/>
            <person name="Wu L."/>
            <person name="Ma J."/>
        </authorList>
    </citation>
    <scope>NUCLEOTIDE SEQUENCE [LARGE SCALE GENOMIC DNA]</scope>
    <source>
        <strain evidence="3">JCM 1405</strain>
    </source>
</reference>
<evidence type="ECO:0000259" key="1">
    <source>
        <dbReference type="Pfam" id="PF04542"/>
    </source>
</evidence>
<dbReference type="Pfam" id="PF04542">
    <property type="entry name" value="Sigma70_r2"/>
    <property type="match status" value="1"/>
</dbReference>
<name>A0ABP3U1N3_9CLOT</name>
<dbReference type="RefSeq" id="WP_343767695.1">
    <property type="nucleotide sequence ID" value="NZ_BAAACF010000001.1"/>
</dbReference>